<reference evidence="2 3" key="1">
    <citation type="journal article" date="2018" name="Front. Plant Sci.">
        <title>Red Clover (Trifolium pratense) and Zigzag Clover (T. medium) - A Picture of Genomic Similarities and Differences.</title>
        <authorList>
            <person name="Dluhosova J."/>
            <person name="Istvanek J."/>
            <person name="Nedelnik J."/>
            <person name="Repkova J."/>
        </authorList>
    </citation>
    <scope>NUCLEOTIDE SEQUENCE [LARGE SCALE GENOMIC DNA]</scope>
    <source>
        <strain evidence="3">cv. 10/8</strain>
        <tissue evidence="2">Leaf</tissue>
    </source>
</reference>
<proteinExistence type="predicted"/>
<name>A0A392P6M0_9FABA</name>
<keyword evidence="3" id="KW-1185">Reference proteome</keyword>
<dbReference type="EMBL" id="LXQA010065351">
    <property type="protein sequence ID" value="MCI07432.1"/>
    <property type="molecule type" value="Genomic_DNA"/>
</dbReference>
<evidence type="ECO:0000313" key="2">
    <source>
        <dbReference type="EMBL" id="MCI07432.1"/>
    </source>
</evidence>
<dbReference type="AlphaFoldDB" id="A0A392P6M0"/>
<keyword evidence="1" id="KW-0175">Coiled coil</keyword>
<feature type="unsure residue" description="I or L" evidence="2">
    <location>
        <position position="210"/>
    </location>
</feature>
<dbReference type="Proteomes" id="UP000265520">
    <property type="component" value="Unassembled WGS sequence"/>
</dbReference>
<evidence type="ECO:0000313" key="3">
    <source>
        <dbReference type="Proteomes" id="UP000265520"/>
    </source>
</evidence>
<feature type="coiled-coil region" evidence="1">
    <location>
        <begin position="212"/>
        <end position="248"/>
    </location>
</feature>
<organism evidence="2 3">
    <name type="scientific">Trifolium medium</name>
    <dbReference type="NCBI Taxonomy" id="97028"/>
    <lineage>
        <taxon>Eukaryota</taxon>
        <taxon>Viridiplantae</taxon>
        <taxon>Streptophyta</taxon>
        <taxon>Embryophyta</taxon>
        <taxon>Tracheophyta</taxon>
        <taxon>Spermatophyta</taxon>
        <taxon>Magnoliopsida</taxon>
        <taxon>eudicotyledons</taxon>
        <taxon>Gunneridae</taxon>
        <taxon>Pentapetalae</taxon>
        <taxon>rosids</taxon>
        <taxon>fabids</taxon>
        <taxon>Fabales</taxon>
        <taxon>Fabaceae</taxon>
        <taxon>Papilionoideae</taxon>
        <taxon>50 kb inversion clade</taxon>
        <taxon>NPAAA clade</taxon>
        <taxon>Hologalegina</taxon>
        <taxon>IRL clade</taxon>
        <taxon>Trifolieae</taxon>
        <taxon>Trifolium</taxon>
    </lineage>
</organism>
<sequence>MPLIDKRPFDNKSLLNNSIKKSKVTPFDNQDKDDTPLSKKTEMLVDKFAGKLFSSSKKEHELAKKMFKECKRKRHEEEKTLESKEVENMIKKMSCVEGIKDSMKKMEEKIGECVKEFVVKEARLFFKDLIREHKQCTMEHRTKERELDAMKKQIDGQVETLNSKKEDFELAKKLYEEQVDALRLKEERCTKREMDLESKDKLVEGRKKDLDLKEKQVEIRETEVELKKKQLEEKFMELHSKEEKFKAQMQKVKSFVSQMED</sequence>
<feature type="coiled-coil region" evidence="1">
    <location>
        <begin position="158"/>
        <end position="185"/>
    </location>
</feature>
<comment type="caution">
    <text evidence="2">The sequence shown here is derived from an EMBL/GenBank/DDBJ whole genome shotgun (WGS) entry which is preliminary data.</text>
</comment>
<protein>
    <submittedName>
        <fullName evidence="2">Frigida-like protein</fullName>
    </submittedName>
</protein>
<accession>A0A392P6M0</accession>
<evidence type="ECO:0000256" key="1">
    <source>
        <dbReference type="SAM" id="Coils"/>
    </source>
</evidence>